<feature type="compositionally biased region" description="Basic and acidic residues" evidence="1">
    <location>
        <begin position="10"/>
        <end position="27"/>
    </location>
</feature>
<dbReference type="PANTHER" id="PTHR35004">
    <property type="entry name" value="TRANSPOSASE RV3428C-RELATED"/>
    <property type="match status" value="1"/>
</dbReference>
<evidence type="ECO:0000313" key="4">
    <source>
        <dbReference type="Proteomes" id="UP000676194"/>
    </source>
</evidence>
<dbReference type="KEGG" id="tsph:KIH39_02010"/>
<reference evidence="3" key="1">
    <citation type="submission" date="2021-05" db="EMBL/GenBank/DDBJ databases">
        <title>Complete genome sequence of the cellulolytic planctomycete Telmatocola sphagniphila SP2T and characterization of the first cellulase from planctomycetes.</title>
        <authorList>
            <person name="Rakitin A.L."/>
            <person name="Beletsky A.V."/>
            <person name="Naumoff D.G."/>
            <person name="Kulichevskaya I.S."/>
            <person name="Mardanov A.V."/>
            <person name="Ravin N.V."/>
            <person name="Dedysh S.N."/>
        </authorList>
    </citation>
    <scope>NUCLEOTIDE SEQUENCE</scope>
    <source>
        <strain evidence="3">SP2T</strain>
    </source>
</reference>
<dbReference type="AlphaFoldDB" id="A0A8E6B8Y8"/>
<dbReference type="Proteomes" id="UP000676194">
    <property type="component" value="Chromosome"/>
</dbReference>
<dbReference type="InterPro" id="IPR001584">
    <property type="entry name" value="Integrase_cat-core"/>
</dbReference>
<dbReference type="RefSeq" id="WP_213497608.1">
    <property type="nucleotide sequence ID" value="NZ_CP074694.1"/>
</dbReference>
<dbReference type="PROSITE" id="PS50994">
    <property type="entry name" value="INTEGRASE"/>
    <property type="match status" value="2"/>
</dbReference>
<dbReference type="GO" id="GO:0003676">
    <property type="term" value="F:nucleic acid binding"/>
    <property type="evidence" value="ECO:0007669"/>
    <property type="project" value="InterPro"/>
</dbReference>
<dbReference type="SUPFAM" id="SSF53098">
    <property type="entry name" value="Ribonuclease H-like"/>
    <property type="match status" value="2"/>
</dbReference>
<evidence type="ECO:0000313" key="3">
    <source>
        <dbReference type="EMBL" id="QVL32718.1"/>
    </source>
</evidence>
<organism evidence="3 4">
    <name type="scientific">Telmatocola sphagniphila</name>
    <dbReference type="NCBI Taxonomy" id="1123043"/>
    <lineage>
        <taxon>Bacteria</taxon>
        <taxon>Pseudomonadati</taxon>
        <taxon>Planctomycetota</taxon>
        <taxon>Planctomycetia</taxon>
        <taxon>Gemmatales</taxon>
        <taxon>Gemmataceae</taxon>
    </lineage>
</organism>
<keyword evidence="4" id="KW-1185">Reference proteome</keyword>
<feature type="domain" description="Integrase catalytic" evidence="2">
    <location>
        <begin position="408"/>
        <end position="540"/>
    </location>
</feature>
<proteinExistence type="predicted"/>
<dbReference type="PANTHER" id="PTHR35004:SF6">
    <property type="entry name" value="TRANSPOSASE"/>
    <property type="match status" value="1"/>
</dbReference>
<dbReference type="SUPFAM" id="SSF46689">
    <property type="entry name" value="Homeodomain-like"/>
    <property type="match status" value="1"/>
</dbReference>
<dbReference type="InterPro" id="IPR012337">
    <property type="entry name" value="RNaseH-like_sf"/>
</dbReference>
<sequence length="616" mass="68992">MDEFNQNAFAEKREEQPRAGPTEDRDPLSAAAEVGRAEPSALSRSEGERRGARPTSESFPDAGLDLSDSVDSEVEASLSKRREFHSRLSVRGPVKGRRLVKKPTEPVPAMTAEQRILLLDTWQRSGLPAGDFAPLVGVSKHTLYAWKKRFEISGPAGLLDQPRGKPPGSRVHELTKRTILMLKKSNPEWGCQRISDMLLRGPALPASASAVARVLHEAGYQLEQAPTRGHPDKVRSFERARPNQLWQTDLFTFVLKRQNRRVHLVGFMDDHSRFLVGYGLHASQSSALVLEVLRASMASYGTPEEILTDNGTQYVTWRGKSAFSKELEKRGIRQVVASPRHPQTLGKIERFWGTLWRECIESAIFIDMGDAQRRIGLFIDHYNFQRPHQGIDGLVPADRYFGAASEVRRSLQTRVAWPVAAATAEETLVALRSLITREGAPLVLKMDNGSPFIAEVVQEFLQREGVFGLYSPPRRPQYNGAIEAGIGSLKSRIERRAAWEGHPEVWNAEDVEAARREANALARPRGGLGPTPETLWKSRERVATESRDQFRELVEIHRNRAMKEEGKSPSGVLLEQEARRIDRIALRRALVDHGDLLFKRGPIPLGIKSQKTANIT</sequence>
<dbReference type="GO" id="GO:0015074">
    <property type="term" value="P:DNA integration"/>
    <property type="evidence" value="ECO:0007669"/>
    <property type="project" value="InterPro"/>
</dbReference>
<dbReference type="Pfam" id="PF00665">
    <property type="entry name" value="rve"/>
    <property type="match status" value="1"/>
</dbReference>
<evidence type="ECO:0000256" key="1">
    <source>
        <dbReference type="SAM" id="MobiDB-lite"/>
    </source>
</evidence>
<name>A0A8E6B8Y8_9BACT</name>
<dbReference type="InterPro" id="IPR036397">
    <property type="entry name" value="RNaseH_sf"/>
</dbReference>
<feature type="domain" description="Integrase catalytic" evidence="2">
    <location>
        <begin position="238"/>
        <end position="404"/>
    </location>
</feature>
<protein>
    <submittedName>
        <fullName evidence="3">DDE-type integrase/transposase/recombinase</fullName>
    </submittedName>
</protein>
<accession>A0A8E6B8Y8</accession>
<dbReference type="EMBL" id="CP074694">
    <property type="protein sequence ID" value="QVL32718.1"/>
    <property type="molecule type" value="Genomic_DNA"/>
</dbReference>
<feature type="region of interest" description="Disordered" evidence="1">
    <location>
        <begin position="1"/>
        <end position="70"/>
    </location>
</feature>
<gene>
    <name evidence="3" type="ORF">KIH39_02010</name>
</gene>
<dbReference type="InterPro" id="IPR009057">
    <property type="entry name" value="Homeodomain-like_sf"/>
</dbReference>
<dbReference type="Pfam" id="PF13565">
    <property type="entry name" value="HTH_32"/>
    <property type="match status" value="1"/>
</dbReference>
<dbReference type="Gene3D" id="3.30.420.10">
    <property type="entry name" value="Ribonuclease H-like superfamily/Ribonuclease H"/>
    <property type="match status" value="2"/>
</dbReference>
<evidence type="ECO:0000259" key="2">
    <source>
        <dbReference type="PROSITE" id="PS50994"/>
    </source>
</evidence>